<gene>
    <name evidence="6" type="ordered locus">Adeg_0069</name>
</gene>
<name>C9RAD6_AMMDK</name>
<dbReference type="InterPro" id="IPR036196">
    <property type="entry name" value="Ptyr_pPase_sf"/>
</dbReference>
<comment type="similarity">
    <text evidence="1">Belongs to the low molecular weight phosphotyrosine protein phosphatase family.</text>
</comment>
<dbReference type="PRINTS" id="PR00719">
    <property type="entry name" value="LMWPTPASE"/>
</dbReference>
<dbReference type="InterPro" id="IPR050438">
    <property type="entry name" value="LMW_PTPase"/>
</dbReference>
<evidence type="ECO:0000256" key="3">
    <source>
        <dbReference type="ARBA" id="ARBA00022912"/>
    </source>
</evidence>
<dbReference type="RefSeq" id="WP_012818225.1">
    <property type="nucleotide sequence ID" value="NC_013385.1"/>
</dbReference>
<sequence length="154" mass="17139">MARKVLFVCSGNTCRSPMAEGIFRQLLGAYGVDDVEVSSAGLYALEGMPASEEAVTALAEWGIDISGHRARRVTQEMLTEADLVLAMTERHKAHLLELAPEAKEKIFTLGEYAGQPKDVDDPIGLPLHYYRQYAEEIRQLCRLALERFLGGQER</sequence>
<dbReference type="Gene3D" id="3.40.50.2300">
    <property type="match status" value="1"/>
</dbReference>
<dbReference type="eggNOG" id="COG0394">
    <property type="taxonomic scope" value="Bacteria"/>
</dbReference>
<proteinExistence type="inferred from homology"/>
<evidence type="ECO:0000256" key="2">
    <source>
        <dbReference type="ARBA" id="ARBA00022801"/>
    </source>
</evidence>
<dbReference type="EMBL" id="CP001785">
    <property type="protein sequence ID" value="ACX51245.1"/>
    <property type="molecule type" value="Genomic_DNA"/>
</dbReference>
<dbReference type="KEGG" id="adg:Adeg_0069"/>
<organism evidence="6 7">
    <name type="scientific">Ammonifex degensii (strain DSM 10501 / KC4)</name>
    <dbReference type="NCBI Taxonomy" id="429009"/>
    <lineage>
        <taxon>Bacteria</taxon>
        <taxon>Bacillati</taxon>
        <taxon>Bacillota</taxon>
        <taxon>Clostridia</taxon>
        <taxon>Thermoanaerobacterales</taxon>
        <taxon>Thermoanaerobacteraceae</taxon>
        <taxon>Ammonifex</taxon>
    </lineage>
</organism>
<dbReference type="Proteomes" id="UP000002620">
    <property type="component" value="Chromosome"/>
</dbReference>
<evidence type="ECO:0000313" key="6">
    <source>
        <dbReference type="EMBL" id="ACX51245.1"/>
    </source>
</evidence>
<dbReference type="Pfam" id="PF01451">
    <property type="entry name" value="LMWPc"/>
    <property type="match status" value="1"/>
</dbReference>
<dbReference type="AlphaFoldDB" id="C9RAD6"/>
<dbReference type="SUPFAM" id="SSF52788">
    <property type="entry name" value="Phosphotyrosine protein phosphatases I"/>
    <property type="match status" value="1"/>
</dbReference>
<accession>C9RAD6</accession>
<dbReference type="InterPro" id="IPR017867">
    <property type="entry name" value="Tyr_phospatase_low_mol_wt"/>
</dbReference>
<dbReference type="SMART" id="SM00226">
    <property type="entry name" value="LMWPc"/>
    <property type="match status" value="1"/>
</dbReference>
<dbReference type="GO" id="GO:0004725">
    <property type="term" value="F:protein tyrosine phosphatase activity"/>
    <property type="evidence" value="ECO:0007669"/>
    <property type="project" value="InterPro"/>
</dbReference>
<dbReference type="InterPro" id="IPR023485">
    <property type="entry name" value="Ptyr_pPase"/>
</dbReference>
<keyword evidence="2" id="KW-0378">Hydrolase</keyword>
<feature type="active site" description="Proton donor" evidence="4">
    <location>
        <position position="121"/>
    </location>
</feature>
<protein>
    <submittedName>
        <fullName evidence="6">Protein tyrosine phosphatase</fullName>
    </submittedName>
</protein>
<evidence type="ECO:0000256" key="1">
    <source>
        <dbReference type="ARBA" id="ARBA00011063"/>
    </source>
</evidence>
<evidence type="ECO:0000259" key="5">
    <source>
        <dbReference type="SMART" id="SM00226"/>
    </source>
</evidence>
<feature type="active site" description="Nucleophile" evidence="4">
    <location>
        <position position="9"/>
    </location>
</feature>
<dbReference type="HOGENOM" id="CLU_071415_1_2_9"/>
<reference evidence="6 7" key="1">
    <citation type="submission" date="2009-10" db="EMBL/GenBank/DDBJ databases">
        <title>Complete sequence of chromosome of Ammonifex degensii KC4.</title>
        <authorList>
            <consortium name="US DOE Joint Genome Institute"/>
            <person name="Kerfeld C."/>
            <person name="Goodner B."/>
            <person name="Huber H."/>
            <person name="Stetter K."/>
            <person name="Lucas S."/>
            <person name="Copeland A."/>
            <person name="Lapidus A."/>
            <person name="Glavina del Rio T."/>
            <person name="Dalin E."/>
            <person name="Tice H."/>
            <person name="Bruce D."/>
            <person name="Goodwin L."/>
            <person name="Pitluck S."/>
            <person name="Saunders E."/>
            <person name="Brettin T."/>
            <person name="Detter J.C."/>
            <person name="Han C."/>
            <person name="Larimer F."/>
            <person name="Land M."/>
            <person name="Hauser L."/>
            <person name="Kyrpides N."/>
            <person name="Ovchinnikova G."/>
            <person name="Richardson P."/>
        </authorList>
    </citation>
    <scope>NUCLEOTIDE SEQUENCE [LARGE SCALE GENOMIC DNA]</scope>
    <source>
        <strain evidence="7">DSM 10501 / KC4</strain>
    </source>
</reference>
<keyword evidence="3" id="KW-0904">Protein phosphatase</keyword>
<evidence type="ECO:0000313" key="7">
    <source>
        <dbReference type="Proteomes" id="UP000002620"/>
    </source>
</evidence>
<dbReference type="PANTHER" id="PTHR11717">
    <property type="entry name" value="LOW MOLECULAR WEIGHT PROTEIN TYROSINE PHOSPHATASE"/>
    <property type="match status" value="1"/>
</dbReference>
<dbReference type="PANTHER" id="PTHR11717:SF31">
    <property type="entry name" value="LOW MOLECULAR WEIGHT PROTEIN-TYROSINE-PHOSPHATASE ETP-RELATED"/>
    <property type="match status" value="1"/>
</dbReference>
<feature type="domain" description="Phosphotyrosine protein phosphatase I" evidence="5">
    <location>
        <begin position="3"/>
        <end position="147"/>
    </location>
</feature>
<evidence type="ECO:0000256" key="4">
    <source>
        <dbReference type="PIRSR" id="PIRSR617867-1"/>
    </source>
</evidence>
<dbReference type="OrthoDB" id="9784339at2"/>
<keyword evidence="7" id="KW-1185">Reference proteome</keyword>
<dbReference type="CDD" id="cd16344">
    <property type="entry name" value="LMWPAP"/>
    <property type="match status" value="1"/>
</dbReference>
<dbReference type="STRING" id="429009.Adeg_0069"/>
<feature type="active site" evidence="4">
    <location>
        <position position="15"/>
    </location>
</feature>